<evidence type="ECO:0008006" key="3">
    <source>
        <dbReference type="Google" id="ProtNLM"/>
    </source>
</evidence>
<protein>
    <recommendedName>
        <fullName evidence="3">F-box domain-containing protein</fullName>
    </recommendedName>
</protein>
<dbReference type="InterPro" id="IPR032675">
    <property type="entry name" value="LRR_dom_sf"/>
</dbReference>
<keyword evidence="2" id="KW-1185">Reference proteome</keyword>
<name>A0A5N5QNU8_9AGAM</name>
<gene>
    <name evidence="1" type="ORF">CTheo_3271</name>
</gene>
<proteinExistence type="predicted"/>
<dbReference type="Proteomes" id="UP000383932">
    <property type="component" value="Unassembled WGS sequence"/>
</dbReference>
<evidence type="ECO:0000313" key="1">
    <source>
        <dbReference type="EMBL" id="KAB5593268.1"/>
    </source>
</evidence>
<dbReference type="AlphaFoldDB" id="A0A5N5QNU8"/>
<dbReference type="Gene3D" id="3.80.10.10">
    <property type="entry name" value="Ribonuclease Inhibitor"/>
    <property type="match status" value="1"/>
</dbReference>
<dbReference type="EMBL" id="SSOP01000041">
    <property type="protein sequence ID" value="KAB5593268.1"/>
    <property type="molecule type" value="Genomic_DNA"/>
</dbReference>
<comment type="caution">
    <text evidence="1">The sequence shown here is derived from an EMBL/GenBank/DDBJ whole genome shotgun (WGS) entry which is preliminary data.</text>
</comment>
<reference evidence="1 2" key="1">
    <citation type="journal article" date="2019" name="Fungal Biol. Biotechnol.">
        <title>Draft genome sequence of fastidious pathogen Ceratobasidium theobromae, which causes vascular-streak dieback in Theobroma cacao.</title>
        <authorList>
            <person name="Ali S.S."/>
            <person name="Asman A."/>
            <person name="Shao J."/>
            <person name="Firmansyah A.P."/>
            <person name="Susilo A.W."/>
            <person name="Rosmana A."/>
            <person name="McMahon P."/>
            <person name="Junaid M."/>
            <person name="Guest D."/>
            <person name="Kheng T.Y."/>
            <person name="Meinhardt L.W."/>
            <person name="Bailey B.A."/>
        </authorList>
    </citation>
    <scope>NUCLEOTIDE SEQUENCE [LARGE SCALE GENOMIC DNA]</scope>
    <source>
        <strain evidence="1 2">CT2</strain>
    </source>
</reference>
<organism evidence="1 2">
    <name type="scientific">Ceratobasidium theobromae</name>
    <dbReference type="NCBI Taxonomy" id="1582974"/>
    <lineage>
        <taxon>Eukaryota</taxon>
        <taxon>Fungi</taxon>
        <taxon>Dikarya</taxon>
        <taxon>Basidiomycota</taxon>
        <taxon>Agaricomycotina</taxon>
        <taxon>Agaricomycetes</taxon>
        <taxon>Cantharellales</taxon>
        <taxon>Ceratobasidiaceae</taxon>
        <taxon>Ceratobasidium</taxon>
    </lineage>
</organism>
<accession>A0A5N5QNU8</accession>
<evidence type="ECO:0000313" key="2">
    <source>
        <dbReference type="Proteomes" id="UP000383932"/>
    </source>
</evidence>
<dbReference type="OrthoDB" id="3213065at2759"/>
<sequence>MQGPIQDGSSPLRVFGIPELTDLICKQIPKSDNARLLRVCRLFFHQVCPFVWEHTNSPLDLVSMIPSGGIVKHEEKGRPPRAVSDYLHLFRWVSINNRFVRLIQVMRLPTTDPLDLSHFNLYAPNVKHLEIPAVLDVDEYQNWEAFLDRVQSLSLLPNLERLEVTFSGHWATEHVRVDIINLVITFLSSNLRHLHIFSGFKIDARRRNWIHAGVARKLLQDASQKCHRLESMSLFPGEIQLGVQGNILFSLALHDIASPLSSLTGLCTLLITPVVIKPTALAALGQLPSLETLSVVSPRRNQESYPDILEIPDDAFPSLKTLELIGLTWEACTMLCRLKPLVQNLRGASFENYDYSPTDLGDSHTRLISILAGHKSSITQLSVVGYNYSWNITSELIEAIQRLQLVGLTWCNPGLYTPRIEDFLRTLDLGQLQELRLVTSYELRHLRLILSCCTQLRHLNISLIIESERELSEMDLSPIKPQSWEPFCLWSGIFLPTPSDVLSPTAAALDKSAQKVARFGSLFSLISRS</sequence>
<dbReference type="SUPFAM" id="SSF52047">
    <property type="entry name" value="RNI-like"/>
    <property type="match status" value="1"/>
</dbReference>